<name>A0A419WAM2_9BACT</name>
<dbReference type="Proteomes" id="UP000283387">
    <property type="component" value="Unassembled WGS sequence"/>
</dbReference>
<evidence type="ECO:0000313" key="4">
    <source>
        <dbReference type="EMBL" id="RKD92503.1"/>
    </source>
</evidence>
<dbReference type="EMBL" id="RAPN01000001">
    <property type="protein sequence ID" value="RKD92503.1"/>
    <property type="molecule type" value="Genomic_DNA"/>
</dbReference>
<proteinExistence type="predicted"/>
<dbReference type="Pfam" id="PF00440">
    <property type="entry name" value="TetR_N"/>
    <property type="match status" value="1"/>
</dbReference>
<accession>A0A419WAM2</accession>
<dbReference type="PROSITE" id="PS50977">
    <property type="entry name" value="HTH_TETR_2"/>
    <property type="match status" value="1"/>
</dbReference>
<evidence type="ECO:0000259" key="3">
    <source>
        <dbReference type="PROSITE" id="PS50977"/>
    </source>
</evidence>
<dbReference type="PANTHER" id="PTHR43479">
    <property type="entry name" value="ACREF/ENVCD OPERON REPRESSOR-RELATED"/>
    <property type="match status" value="1"/>
</dbReference>
<dbReference type="OrthoDB" id="881297at2"/>
<dbReference type="SUPFAM" id="SSF46689">
    <property type="entry name" value="Homeodomain-like"/>
    <property type="match status" value="1"/>
</dbReference>
<comment type="caution">
    <text evidence="4">The sequence shown here is derived from an EMBL/GenBank/DDBJ whole genome shotgun (WGS) entry which is preliminary data.</text>
</comment>
<evidence type="ECO:0000256" key="1">
    <source>
        <dbReference type="ARBA" id="ARBA00023125"/>
    </source>
</evidence>
<reference evidence="4 5" key="1">
    <citation type="submission" date="2018-09" db="EMBL/GenBank/DDBJ databases">
        <title>Genomic Encyclopedia of Archaeal and Bacterial Type Strains, Phase II (KMG-II): from individual species to whole genera.</title>
        <authorList>
            <person name="Goeker M."/>
        </authorList>
    </citation>
    <scope>NUCLEOTIDE SEQUENCE [LARGE SCALE GENOMIC DNA]</scope>
    <source>
        <strain evidence="4 5">DSM 27148</strain>
    </source>
</reference>
<feature type="DNA-binding region" description="H-T-H motif" evidence="2">
    <location>
        <begin position="26"/>
        <end position="45"/>
    </location>
</feature>
<dbReference type="InterPro" id="IPR050624">
    <property type="entry name" value="HTH-type_Tx_Regulator"/>
</dbReference>
<keyword evidence="5" id="KW-1185">Reference proteome</keyword>
<dbReference type="GO" id="GO:0003677">
    <property type="term" value="F:DNA binding"/>
    <property type="evidence" value="ECO:0007669"/>
    <property type="project" value="UniProtKB-UniRule"/>
</dbReference>
<dbReference type="InterPro" id="IPR001647">
    <property type="entry name" value="HTH_TetR"/>
</dbReference>
<feature type="domain" description="HTH tetR-type" evidence="3">
    <location>
        <begin position="3"/>
        <end position="63"/>
    </location>
</feature>
<dbReference type="RefSeq" id="WP_120273703.1">
    <property type="nucleotide sequence ID" value="NZ_RAPN01000001.1"/>
</dbReference>
<protein>
    <submittedName>
        <fullName evidence="4">TetR family transcriptional regulator</fullName>
    </submittedName>
</protein>
<keyword evidence="1 2" id="KW-0238">DNA-binding</keyword>
<dbReference type="PANTHER" id="PTHR43479:SF11">
    <property type="entry name" value="ACREF_ENVCD OPERON REPRESSOR-RELATED"/>
    <property type="match status" value="1"/>
</dbReference>
<dbReference type="InterPro" id="IPR009057">
    <property type="entry name" value="Homeodomain-like_sf"/>
</dbReference>
<sequence length="208" mass="24422">MNDDKKTYIIEKAAELFFKHGIKSVTLDEIAGQASISKKTIYNFFKDKEDLVDQLTNKYFLCSDHFRLEEGDDLNAIDQIIKIRDKVIQILSLLQSNIDYDLRRTYPRIYEKLKNFKRVTVYNNECLLLEKGKKEGLFRAELDQDFIAKMTVGRSLFILNPDNGLFDEKEAMSLELFDKTIDYHLHAICTPKGIEYYKQQLNNVQNEN</sequence>
<evidence type="ECO:0000256" key="2">
    <source>
        <dbReference type="PROSITE-ProRule" id="PRU00335"/>
    </source>
</evidence>
<dbReference type="AlphaFoldDB" id="A0A419WAM2"/>
<dbReference type="PRINTS" id="PR00455">
    <property type="entry name" value="HTHTETR"/>
</dbReference>
<gene>
    <name evidence="4" type="ORF">BC643_2876</name>
</gene>
<evidence type="ECO:0000313" key="5">
    <source>
        <dbReference type="Proteomes" id="UP000283387"/>
    </source>
</evidence>
<organism evidence="4 5">
    <name type="scientific">Mangrovibacterium diazotrophicum</name>
    <dbReference type="NCBI Taxonomy" id="1261403"/>
    <lineage>
        <taxon>Bacteria</taxon>
        <taxon>Pseudomonadati</taxon>
        <taxon>Bacteroidota</taxon>
        <taxon>Bacteroidia</taxon>
        <taxon>Marinilabiliales</taxon>
        <taxon>Prolixibacteraceae</taxon>
        <taxon>Mangrovibacterium</taxon>
    </lineage>
</organism>
<dbReference type="Gene3D" id="1.10.357.10">
    <property type="entry name" value="Tetracycline Repressor, domain 2"/>
    <property type="match status" value="1"/>
</dbReference>